<dbReference type="EMBL" id="MFQB01000055">
    <property type="protein sequence ID" value="OGH64605.1"/>
    <property type="molecule type" value="Genomic_DNA"/>
</dbReference>
<evidence type="ECO:0000256" key="8">
    <source>
        <dbReference type="ARBA" id="ARBA00023065"/>
    </source>
</evidence>
<comment type="subcellular location">
    <subcellularLocation>
        <location evidence="13">Cell membrane</location>
        <topology evidence="13">Single-pass membrane protein</topology>
    </subcellularLocation>
    <subcellularLocation>
        <location evidence="12">Endomembrane system</location>
        <topology evidence="12">Single-pass membrane protein</topology>
    </subcellularLocation>
</comment>
<evidence type="ECO:0000256" key="2">
    <source>
        <dbReference type="ARBA" id="ARBA00022448"/>
    </source>
</evidence>
<dbReference type="CDD" id="cd06503">
    <property type="entry name" value="ATP-synt_Fo_b"/>
    <property type="match status" value="1"/>
</dbReference>
<dbReference type="GO" id="GO:0005886">
    <property type="term" value="C:plasma membrane"/>
    <property type="evidence" value="ECO:0007669"/>
    <property type="project" value="UniProtKB-SubCell"/>
</dbReference>
<organism evidence="15 16">
    <name type="scientific">Candidatus Magasanikbacteria bacterium RIFCSPHIGHO2_02_FULL_47_14</name>
    <dbReference type="NCBI Taxonomy" id="1798680"/>
    <lineage>
        <taxon>Bacteria</taxon>
        <taxon>Candidatus Magasanikiibacteriota</taxon>
    </lineage>
</organism>
<comment type="caution">
    <text evidence="15">The sequence shown here is derived from an EMBL/GenBank/DDBJ whole genome shotgun (WGS) entry which is preliminary data.</text>
</comment>
<dbReference type="HAMAP" id="MF_01398">
    <property type="entry name" value="ATP_synth_b_bprime"/>
    <property type="match status" value="1"/>
</dbReference>
<dbReference type="AlphaFoldDB" id="A0A1F6LZ64"/>
<evidence type="ECO:0000256" key="13">
    <source>
        <dbReference type="HAMAP-Rule" id="MF_01398"/>
    </source>
</evidence>
<dbReference type="STRING" id="1798680.A3J66_00715"/>
<evidence type="ECO:0000256" key="7">
    <source>
        <dbReference type="ARBA" id="ARBA00022989"/>
    </source>
</evidence>
<accession>A0A1F6LZ64</accession>
<proteinExistence type="inferred from homology"/>
<dbReference type="InterPro" id="IPR028987">
    <property type="entry name" value="ATP_synth_B-like_membr_sf"/>
</dbReference>
<keyword evidence="10 13" id="KW-0066">ATP synthesis</keyword>
<dbReference type="Pfam" id="PF00430">
    <property type="entry name" value="ATP-synt_B"/>
    <property type="match status" value="1"/>
</dbReference>
<evidence type="ECO:0000256" key="1">
    <source>
        <dbReference type="ARBA" id="ARBA00005513"/>
    </source>
</evidence>
<keyword evidence="9 13" id="KW-0472">Membrane</keyword>
<comment type="function">
    <text evidence="13">Component of the F(0) channel, it forms part of the peripheral stalk, linking F(1) to F(0).</text>
</comment>
<reference evidence="15 16" key="1">
    <citation type="journal article" date="2016" name="Nat. Commun.">
        <title>Thousands of microbial genomes shed light on interconnected biogeochemical processes in an aquifer system.</title>
        <authorList>
            <person name="Anantharaman K."/>
            <person name="Brown C.T."/>
            <person name="Hug L.A."/>
            <person name="Sharon I."/>
            <person name="Castelle C.J."/>
            <person name="Probst A.J."/>
            <person name="Thomas B.C."/>
            <person name="Singh A."/>
            <person name="Wilkins M.J."/>
            <person name="Karaoz U."/>
            <person name="Brodie E.L."/>
            <person name="Williams K.H."/>
            <person name="Hubbard S.S."/>
            <person name="Banfield J.F."/>
        </authorList>
    </citation>
    <scope>NUCLEOTIDE SEQUENCE [LARGE SCALE GENOMIC DNA]</scope>
</reference>
<dbReference type="GO" id="GO:0012505">
    <property type="term" value="C:endomembrane system"/>
    <property type="evidence" value="ECO:0007669"/>
    <property type="project" value="UniProtKB-SubCell"/>
</dbReference>
<evidence type="ECO:0000256" key="4">
    <source>
        <dbReference type="ARBA" id="ARBA00022547"/>
    </source>
</evidence>
<dbReference type="GO" id="GO:0046933">
    <property type="term" value="F:proton-transporting ATP synthase activity, rotational mechanism"/>
    <property type="evidence" value="ECO:0007669"/>
    <property type="project" value="UniProtKB-UniRule"/>
</dbReference>
<keyword evidence="2 13" id="KW-0813">Transport</keyword>
<evidence type="ECO:0000256" key="10">
    <source>
        <dbReference type="ARBA" id="ARBA00023310"/>
    </source>
</evidence>
<feature type="transmembrane region" description="Helical" evidence="13">
    <location>
        <begin position="36"/>
        <end position="57"/>
    </location>
</feature>
<dbReference type="InterPro" id="IPR050059">
    <property type="entry name" value="ATP_synthase_B_chain"/>
</dbReference>
<dbReference type="InterPro" id="IPR005864">
    <property type="entry name" value="ATP_synth_F0_bsu_bac"/>
</dbReference>
<dbReference type="PANTHER" id="PTHR33445">
    <property type="entry name" value="ATP SYNTHASE SUBUNIT B', CHLOROPLASTIC"/>
    <property type="match status" value="1"/>
</dbReference>
<evidence type="ECO:0000256" key="3">
    <source>
        <dbReference type="ARBA" id="ARBA00022475"/>
    </source>
</evidence>
<comment type="similarity">
    <text evidence="1 13 14">Belongs to the ATPase B chain family.</text>
</comment>
<dbReference type="Gene3D" id="6.10.250.1580">
    <property type="match status" value="1"/>
</dbReference>
<gene>
    <name evidence="13" type="primary">atpF</name>
    <name evidence="15" type="ORF">A3J66_00715</name>
</gene>
<evidence type="ECO:0000256" key="11">
    <source>
        <dbReference type="ARBA" id="ARBA00025198"/>
    </source>
</evidence>
<keyword evidence="5 13" id="KW-0812">Transmembrane</keyword>
<keyword evidence="8 13" id="KW-0406">Ion transport</keyword>
<keyword evidence="6 13" id="KW-0375">Hydrogen ion transport</keyword>
<evidence type="ECO:0000256" key="12">
    <source>
        <dbReference type="ARBA" id="ARBA00037847"/>
    </source>
</evidence>
<comment type="function">
    <text evidence="11 13">F(1)F(0) ATP synthase produces ATP from ADP in the presence of a proton or sodium gradient. F-type ATPases consist of two structural domains, F(1) containing the extramembraneous catalytic core and F(0) containing the membrane proton channel, linked together by a central stalk and a peripheral stalk. During catalysis, ATP synthesis in the catalytic domain of F(1) is coupled via a rotary mechanism of the central stalk subunits to proton translocation.</text>
</comment>
<evidence type="ECO:0000256" key="9">
    <source>
        <dbReference type="ARBA" id="ARBA00023136"/>
    </source>
</evidence>
<keyword evidence="7 13" id="KW-1133">Transmembrane helix</keyword>
<protein>
    <recommendedName>
        <fullName evidence="13">ATP synthase subunit b</fullName>
    </recommendedName>
    <alternativeName>
        <fullName evidence="13">ATP synthase F(0) sector subunit b</fullName>
    </alternativeName>
    <alternativeName>
        <fullName evidence="13">ATPase subunit I</fullName>
    </alternativeName>
    <alternativeName>
        <fullName evidence="13">F-type ATPase subunit b</fullName>
        <shortName evidence="13">F-ATPase subunit b</shortName>
    </alternativeName>
</protein>
<evidence type="ECO:0000256" key="14">
    <source>
        <dbReference type="RuleBase" id="RU003848"/>
    </source>
</evidence>
<comment type="subunit">
    <text evidence="13">F-type ATPases have 2 components, F(1) - the catalytic core - and F(0) - the membrane proton channel. F(1) has five subunits: alpha(3), beta(3), gamma(1), delta(1), epsilon(1). F(0) has three main subunits: a(1), b(2) and c(10-14). The alpha and beta chains form an alternating ring which encloses part of the gamma chain. F(1) is attached to F(0) by a central stalk formed by the gamma and epsilon chains, while a peripheral stalk is formed by the delta and b chains.</text>
</comment>
<dbReference type="SUPFAM" id="SSF81573">
    <property type="entry name" value="F1F0 ATP synthase subunit B, membrane domain"/>
    <property type="match status" value="1"/>
</dbReference>
<evidence type="ECO:0000256" key="5">
    <source>
        <dbReference type="ARBA" id="ARBA00022692"/>
    </source>
</evidence>
<name>A0A1F6LZ64_9BACT</name>
<dbReference type="Proteomes" id="UP000176282">
    <property type="component" value="Unassembled WGS sequence"/>
</dbReference>
<dbReference type="GO" id="GO:0046961">
    <property type="term" value="F:proton-transporting ATPase activity, rotational mechanism"/>
    <property type="evidence" value="ECO:0007669"/>
    <property type="project" value="TreeGrafter"/>
</dbReference>
<evidence type="ECO:0000313" key="15">
    <source>
        <dbReference type="EMBL" id="OGH64605.1"/>
    </source>
</evidence>
<dbReference type="GO" id="GO:0045259">
    <property type="term" value="C:proton-transporting ATP synthase complex"/>
    <property type="evidence" value="ECO:0007669"/>
    <property type="project" value="UniProtKB-KW"/>
</dbReference>
<dbReference type="InterPro" id="IPR002146">
    <property type="entry name" value="ATP_synth_b/b'su_bac/chlpt"/>
</dbReference>
<keyword evidence="4 13" id="KW-0138">CF(0)</keyword>
<evidence type="ECO:0000256" key="6">
    <source>
        <dbReference type="ARBA" id="ARBA00022781"/>
    </source>
</evidence>
<dbReference type="PANTHER" id="PTHR33445:SF1">
    <property type="entry name" value="ATP SYNTHASE SUBUNIT B"/>
    <property type="match status" value="1"/>
</dbReference>
<sequence length="188" mass="21445">MQLAVNSPAPVKENARTTTAEATDGGVLSSLGLNGYLFGIQFFNFALVACIVWFLILKPLTKKMEERKNLINDSLEKVKQVETNLRMSNAKFQEKIDEAKIESNKIIEHAHQEAVAMGDQMKQRAKDEIALLVQQAKKNIEIDREEMRDEVKKETVNLVVLVVEKLLDKKFTAEKDRDFIQDILKEVK</sequence>
<keyword evidence="3 13" id="KW-1003">Cell membrane</keyword>
<dbReference type="NCBIfam" id="TIGR01144">
    <property type="entry name" value="ATP_synt_b"/>
    <property type="match status" value="1"/>
</dbReference>
<evidence type="ECO:0000313" key="16">
    <source>
        <dbReference type="Proteomes" id="UP000176282"/>
    </source>
</evidence>